<accession>A0A7J5ZBN6</accession>
<gene>
    <name evidence="1" type="ORF">F7725_021604</name>
</gene>
<dbReference type="Proteomes" id="UP000518266">
    <property type="component" value="Unassembled WGS sequence"/>
</dbReference>
<keyword evidence="2" id="KW-1185">Reference proteome</keyword>
<reference evidence="1 2" key="1">
    <citation type="submission" date="2020-03" db="EMBL/GenBank/DDBJ databases">
        <title>Dissostichus mawsoni Genome sequencing and assembly.</title>
        <authorList>
            <person name="Park H."/>
        </authorList>
    </citation>
    <scope>NUCLEOTIDE SEQUENCE [LARGE SCALE GENOMIC DNA]</scope>
    <source>
        <strain evidence="1">DM0001</strain>
        <tissue evidence="1">Muscle</tissue>
    </source>
</reference>
<evidence type="ECO:0000313" key="2">
    <source>
        <dbReference type="Proteomes" id="UP000518266"/>
    </source>
</evidence>
<evidence type="ECO:0000313" key="1">
    <source>
        <dbReference type="EMBL" id="KAF3859205.1"/>
    </source>
</evidence>
<sequence length="146" mass="15877">MVLLPCLPLPQHLLHDVLIAGQSVDGEDVEPAEHQHAQTGPHRQLASVASNQHVSPSCLSAKQPEHAPHTDTVKAEWNLVVCYPVVCVKLVSENPCFCWWGSDGEKQKRLTLQQLTLGCGVVVQCVGLCRNPPLCSRCITTIITTA</sequence>
<protein>
    <submittedName>
        <fullName evidence="1">Uncharacterized protein</fullName>
    </submittedName>
</protein>
<dbReference type="EMBL" id="JAAKFY010000003">
    <property type="protein sequence ID" value="KAF3859205.1"/>
    <property type="molecule type" value="Genomic_DNA"/>
</dbReference>
<dbReference type="AlphaFoldDB" id="A0A7J5ZBN6"/>
<organism evidence="1 2">
    <name type="scientific">Dissostichus mawsoni</name>
    <name type="common">Antarctic cod</name>
    <dbReference type="NCBI Taxonomy" id="36200"/>
    <lineage>
        <taxon>Eukaryota</taxon>
        <taxon>Metazoa</taxon>
        <taxon>Chordata</taxon>
        <taxon>Craniata</taxon>
        <taxon>Vertebrata</taxon>
        <taxon>Euteleostomi</taxon>
        <taxon>Actinopterygii</taxon>
        <taxon>Neopterygii</taxon>
        <taxon>Teleostei</taxon>
        <taxon>Neoteleostei</taxon>
        <taxon>Acanthomorphata</taxon>
        <taxon>Eupercaria</taxon>
        <taxon>Perciformes</taxon>
        <taxon>Notothenioidei</taxon>
        <taxon>Nototheniidae</taxon>
        <taxon>Dissostichus</taxon>
    </lineage>
</organism>
<name>A0A7J5ZBN6_DISMA</name>
<proteinExistence type="predicted"/>
<comment type="caution">
    <text evidence="1">The sequence shown here is derived from an EMBL/GenBank/DDBJ whole genome shotgun (WGS) entry which is preliminary data.</text>
</comment>